<comment type="caution">
    <text evidence="1">The sequence shown here is derived from an EMBL/GenBank/DDBJ whole genome shotgun (WGS) entry which is preliminary data.</text>
</comment>
<name>A0ACC1YS39_MELAZ</name>
<evidence type="ECO:0000313" key="1">
    <source>
        <dbReference type="EMBL" id="KAJ4726286.1"/>
    </source>
</evidence>
<proteinExistence type="predicted"/>
<reference evidence="1 2" key="1">
    <citation type="journal article" date="2023" name="Science">
        <title>Complex scaffold remodeling in plant triterpene biosynthesis.</title>
        <authorList>
            <person name="De La Pena R."/>
            <person name="Hodgson H."/>
            <person name="Liu J.C."/>
            <person name="Stephenson M.J."/>
            <person name="Martin A.C."/>
            <person name="Owen C."/>
            <person name="Harkess A."/>
            <person name="Leebens-Mack J."/>
            <person name="Jimenez L.E."/>
            <person name="Osbourn A."/>
            <person name="Sattely E.S."/>
        </authorList>
    </citation>
    <scope>NUCLEOTIDE SEQUENCE [LARGE SCALE GENOMIC DNA]</scope>
    <source>
        <strain evidence="2">cv. JPN11</strain>
        <tissue evidence="1">Leaf</tissue>
    </source>
</reference>
<gene>
    <name evidence="1" type="ORF">OWV82_005023</name>
</gene>
<protein>
    <submittedName>
        <fullName evidence="1">Smr domain-containing protein</fullName>
    </submittedName>
</protein>
<accession>A0ACC1YS39</accession>
<sequence length="499" mass="55707">MRKQAIARAVLSDVEVRDLEGLLEAFGSQFSLEDIASAYCQAKHDINVAIDILGSMNGTTGNSAIDASKDKIEVADTAPLELASDNVLHSSYADGRNIRVLKSKNRPLSMGTVSGLIGKGYMKTKPLTNNSCEPTKPLKLDSKELPVYEIWCDEVPLEVTEKKGTMVADVEEFLFKMLGDGFQLDMAVIEEVLRCCGYEMQKSMAKLIELAASTLEKCDDVFNIPPGKSTEKCPVREPFFEQEQLIYPDSAQSDGARSVTRNLRESTKGGKDKYGLQKEVLESLFVVPERSVETPKIIRVVRPAPRSKALGKAVVDSYKDTTEENTAAELKEDAEDDGDNENSYEVLRKAVKEYWITMREYYKAAVDAFVKRNFISVIVVQGHFFSEKVREADSKSAEKIVEARNDEVLTLDWHTVEPKEAVRLLRLHLTSLAGIPTFKHFKIIVGTNDDDTTNGARKRMILKQLQKESIKWTEDGNGQVILIGVDVIDPKCFSFAKKK</sequence>
<dbReference type="Proteomes" id="UP001164539">
    <property type="component" value="Chromosome 2"/>
</dbReference>
<dbReference type="EMBL" id="CM051395">
    <property type="protein sequence ID" value="KAJ4726286.1"/>
    <property type="molecule type" value="Genomic_DNA"/>
</dbReference>
<organism evidence="1 2">
    <name type="scientific">Melia azedarach</name>
    <name type="common">Chinaberry tree</name>
    <dbReference type="NCBI Taxonomy" id="155640"/>
    <lineage>
        <taxon>Eukaryota</taxon>
        <taxon>Viridiplantae</taxon>
        <taxon>Streptophyta</taxon>
        <taxon>Embryophyta</taxon>
        <taxon>Tracheophyta</taxon>
        <taxon>Spermatophyta</taxon>
        <taxon>Magnoliopsida</taxon>
        <taxon>eudicotyledons</taxon>
        <taxon>Gunneridae</taxon>
        <taxon>Pentapetalae</taxon>
        <taxon>rosids</taxon>
        <taxon>malvids</taxon>
        <taxon>Sapindales</taxon>
        <taxon>Meliaceae</taxon>
        <taxon>Melia</taxon>
    </lineage>
</organism>
<keyword evidence="2" id="KW-1185">Reference proteome</keyword>
<evidence type="ECO:0000313" key="2">
    <source>
        <dbReference type="Proteomes" id="UP001164539"/>
    </source>
</evidence>